<feature type="binding site" evidence="4">
    <location>
        <begin position="236"/>
        <end position="238"/>
    </location>
    <ligand>
        <name>acetyl-CoA</name>
        <dbReference type="ChEBI" id="CHEBI:57288"/>
        <label>2</label>
    </ligand>
</feature>
<feature type="binding site" evidence="4">
    <location>
        <begin position="243"/>
        <end position="249"/>
    </location>
    <ligand>
        <name>acetyl-CoA</name>
        <dbReference type="ChEBI" id="CHEBI:57288"/>
        <label>2</label>
    </ligand>
</feature>
<dbReference type="SUPFAM" id="SSF55729">
    <property type="entry name" value="Acyl-CoA N-acyltransferases (Nat)"/>
    <property type="match status" value="1"/>
</dbReference>
<feature type="binding site" evidence="4">
    <location>
        <position position="269"/>
    </location>
    <ligand>
        <name>1D-myo-inositol 2-(L-cysteinylamino)-2-deoxy-alpha-D-glucopyranoside</name>
        <dbReference type="ChEBI" id="CHEBI:58887"/>
    </ligand>
</feature>
<name>A0A917G4V9_9NOCA</name>
<accession>A0A917G4V9</accession>
<dbReference type="InterPro" id="IPR050276">
    <property type="entry name" value="MshD_Acetyltransferase"/>
</dbReference>
<evidence type="ECO:0000256" key="2">
    <source>
        <dbReference type="ARBA" id="ARBA00022737"/>
    </source>
</evidence>
<feature type="domain" description="N-acetyltransferase" evidence="5">
    <location>
        <begin position="5"/>
        <end position="139"/>
    </location>
</feature>
<gene>
    <name evidence="4 6" type="primary">mshD</name>
    <name evidence="6" type="ORF">GCM10007304_41000</name>
</gene>
<dbReference type="HAMAP" id="MF_01698">
    <property type="entry name" value="MshD"/>
    <property type="match status" value="1"/>
</dbReference>
<comment type="similarity">
    <text evidence="4">Belongs to the acetyltransferase family. MshD subfamily.</text>
</comment>
<evidence type="ECO:0000256" key="3">
    <source>
        <dbReference type="ARBA" id="ARBA00023315"/>
    </source>
</evidence>
<dbReference type="PANTHER" id="PTHR43617:SF31">
    <property type="entry name" value="MYCOTHIOL ACETYLTRANSFERASE"/>
    <property type="match status" value="1"/>
</dbReference>
<comment type="caution">
    <text evidence="4">Lacks conserved residue(s) required for the propagation of feature annotation.</text>
</comment>
<protein>
    <recommendedName>
        <fullName evidence="4">Mycothiol acetyltransferase</fullName>
        <shortName evidence="4">MSH acetyltransferase</shortName>
        <ecNumber evidence="4">2.3.1.189</ecNumber>
    </recommendedName>
    <alternativeName>
        <fullName evidence="4">Mycothiol synthase</fullName>
    </alternativeName>
</protein>
<dbReference type="AlphaFoldDB" id="A0A917G4V9"/>
<dbReference type="Proteomes" id="UP000654257">
    <property type="component" value="Unassembled WGS sequence"/>
</dbReference>
<dbReference type="CDD" id="cd04301">
    <property type="entry name" value="NAT_SF"/>
    <property type="match status" value="1"/>
</dbReference>
<evidence type="ECO:0000256" key="1">
    <source>
        <dbReference type="ARBA" id="ARBA00022679"/>
    </source>
</evidence>
<dbReference type="PROSITE" id="PS51186">
    <property type="entry name" value="GNAT"/>
    <property type="match status" value="2"/>
</dbReference>
<feature type="binding site" evidence="4">
    <location>
        <begin position="274"/>
        <end position="279"/>
    </location>
    <ligand>
        <name>acetyl-CoA</name>
        <dbReference type="ChEBI" id="CHEBI:57288"/>
        <label>2</label>
    </ligand>
</feature>
<dbReference type="Pfam" id="PF00583">
    <property type="entry name" value="Acetyltransf_1"/>
    <property type="match status" value="1"/>
</dbReference>
<evidence type="ECO:0000259" key="5">
    <source>
        <dbReference type="PROSITE" id="PS51186"/>
    </source>
</evidence>
<dbReference type="PANTHER" id="PTHR43617">
    <property type="entry name" value="L-AMINO ACID N-ACETYLTRANSFERASE"/>
    <property type="match status" value="1"/>
</dbReference>
<proteinExistence type="inferred from homology"/>
<reference evidence="6" key="2">
    <citation type="submission" date="2020-09" db="EMBL/GenBank/DDBJ databases">
        <authorList>
            <person name="Sun Q."/>
            <person name="Sedlacek I."/>
        </authorList>
    </citation>
    <scope>NUCLEOTIDE SEQUENCE</scope>
    <source>
        <strain evidence="6">CCM 7905</strain>
    </source>
</reference>
<feature type="binding site" evidence="4">
    <location>
        <position position="219"/>
    </location>
    <ligand>
        <name>1D-myo-inositol 2-(L-cysteinylamino)-2-deoxy-alpha-D-glucopyranoside</name>
        <dbReference type="ChEBI" id="CHEBI:58887"/>
    </ligand>
</feature>
<keyword evidence="2 4" id="KW-0677">Repeat</keyword>
<dbReference type="Gene3D" id="3.40.630.30">
    <property type="match status" value="1"/>
</dbReference>
<sequence>MTVHIVESSPTPDQVRAVTEIISRATEIDGTAPISEQAVRAISVGDGSRHLLALDGDDVVGYANVVAAQSDSEDAVDMAEGVVDPEHRGRGVGTALVDAAVTGSGRIWAHGQLPAAVRVAEKLTLTSVRELLQMRRPTTETLPELVVPDGISLRTYRESDDAEILRVNNAAFAWHPEQGGWTQDDIDQRRSEPWFDPAGLFVATPADEPNHVLGFHWTKVHAPEGADPQLGEVYVVGIDPAAQGRGLGRLLTLAGLHYLESKGPAVLLYVESDNSAAVHTYDRLGFTRFHVDVAYARA</sequence>
<dbReference type="InterPro" id="IPR016181">
    <property type="entry name" value="Acyl_CoA_acyltransferase"/>
</dbReference>
<evidence type="ECO:0000313" key="6">
    <source>
        <dbReference type="EMBL" id="GGG22991.1"/>
    </source>
</evidence>
<keyword evidence="7" id="KW-1185">Reference proteome</keyword>
<reference evidence="6" key="1">
    <citation type="journal article" date="2014" name="Int. J. Syst. Evol. Microbiol.">
        <title>Complete genome sequence of Corynebacterium casei LMG S-19264T (=DSM 44701T), isolated from a smear-ripened cheese.</title>
        <authorList>
            <consortium name="US DOE Joint Genome Institute (JGI-PGF)"/>
            <person name="Walter F."/>
            <person name="Albersmeier A."/>
            <person name="Kalinowski J."/>
            <person name="Ruckert C."/>
        </authorList>
    </citation>
    <scope>NUCLEOTIDE SEQUENCE</scope>
    <source>
        <strain evidence="6">CCM 7905</strain>
    </source>
</reference>
<dbReference type="NCBIfam" id="TIGR03448">
    <property type="entry name" value="mycothiol_MshD"/>
    <property type="match status" value="1"/>
</dbReference>
<keyword evidence="3 4" id="KW-0012">Acyltransferase</keyword>
<dbReference type="InterPro" id="IPR017813">
    <property type="entry name" value="Mycothiol_AcTrfase"/>
</dbReference>
<feature type="domain" description="N-acetyltransferase" evidence="5">
    <location>
        <begin position="151"/>
        <end position="298"/>
    </location>
</feature>
<feature type="binding site" evidence="4">
    <location>
        <position position="177"/>
    </location>
    <ligand>
        <name>1D-myo-inositol 2-(L-cysteinylamino)-2-deoxy-alpha-D-glucopyranoside</name>
        <dbReference type="ChEBI" id="CHEBI:58887"/>
    </ligand>
</feature>
<evidence type="ECO:0000313" key="7">
    <source>
        <dbReference type="Proteomes" id="UP000654257"/>
    </source>
</evidence>
<comment type="subunit">
    <text evidence="4">Monomer.</text>
</comment>
<dbReference type="Pfam" id="PF13508">
    <property type="entry name" value="Acetyltransf_7"/>
    <property type="match status" value="1"/>
</dbReference>
<dbReference type="InterPro" id="IPR000182">
    <property type="entry name" value="GNAT_dom"/>
</dbReference>
<dbReference type="GO" id="GO:0010125">
    <property type="term" value="P:mycothiol biosynthetic process"/>
    <property type="evidence" value="ECO:0007669"/>
    <property type="project" value="UniProtKB-UniRule"/>
</dbReference>
<comment type="caution">
    <text evidence="6">The sequence shown here is derived from an EMBL/GenBank/DDBJ whole genome shotgun (WGS) entry which is preliminary data.</text>
</comment>
<organism evidence="6 7">
    <name type="scientific">Rhodococcoides trifolii</name>
    <dbReference type="NCBI Taxonomy" id="908250"/>
    <lineage>
        <taxon>Bacteria</taxon>
        <taxon>Bacillati</taxon>
        <taxon>Actinomycetota</taxon>
        <taxon>Actinomycetes</taxon>
        <taxon>Mycobacteriales</taxon>
        <taxon>Nocardiaceae</taxon>
        <taxon>Rhodococcoides</taxon>
    </lineage>
</organism>
<dbReference type="PIRSF" id="PIRSF021524">
    <property type="entry name" value="MSH_acetyltransferase"/>
    <property type="match status" value="1"/>
</dbReference>
<feature type="binding site" evidence="4">
    <location>
        <position position="36"/>
    </location>
    <ligand>
        <name>1D-myo-inositol 2-(L-cysteinylamino)-2-deoxy-alpha-D-glucopyranoside</name>
        <dbReference type="ChEBI" id="CHEBI:58887"/>
    </ligand>
</feature>
<dbReference type="RefSeq" id="WP_188546767.1">
    <property type="nucleotide sequence ID" value="NZ_BMCU01000005.1"/>
</dbReference>
<evidence type="ECO:0000256" key="4">
    <source>
        <dbReference type="HAMAP-Rule" id="MF_01698"/>
    </source>
</evidence>
<keyword evidence="1 4" id="KW-0808">Transferase</keyword>
<dbReference type="EMBL" id="BMCU01000005">
    <property type="protein sequence ID" value="GGG22991.1"/>
    <property type="molecule type" value="Genomic_DNA"/>
</dbReference>
<dbReference type="GO" id="GO:0008999">
    <property type="term" value="F:protein-N-terminal-alanine acetyltransferase activity"/>
    <property type="evidence" value="ECO:0007669"/>
    <property type="project" value="TreeGrafter"/>
</dbReference>
<comment type="catalytic activity">
    <reaction evidence="4">
        <text>1D-myo-inositol 2-(L-cysteinylamino)-2-deoxy-alpha-D-glucopyranoside + acetyl-CoA = mycothiol + CoA + H(+)</text>
        <dbReference type="Rhea" id="RHEA:26172"/>
        <dbReference type="ChEBI" id="CHEBI:15378"/>
        <dbReference type="ChEBI" id="CHEBI:16768"/>
        <dbReference type="ChEBI" id="CHEBI:57287"/>
        <dbReference type="ChEBI" id="CHEBI:57288"/>
        <dbReference type="ChEBI" id="CHEBI:58887"/>
        <dbReference type="EC" id="2.3.1.189"/>
    </reaction>
</comment>
<dbReference type="EC" id="2.3.1.189" evidence="4"/>
<comment type="function">
    <text evidence="4">Catalyzes the transfer of acetyl from acetyl-CoA to desacetylmycothiol (Cys-GlcN-Ins) to form mycothiol.</text>
</comment>
<dbReference type="GO" id="GO:0035447">
    <property type="term" value="F:mycothiol synthase activity"/>
    <property type="evidence" value="ECO:0007669"/>
    <property type="project" value="UniProtKB-UniRule"/>
</dbReference>
<feature type="binding site" evidence="4">
    <location>
        <position position="232"/>
    </location>
    <ligand>
        <name>1D-myo-inositol 2-(L-cysteinylamino)-2-deoxy-alpha-D-glucopyranoside</name>
        <dbReference type="ChEBI" id="CHEBI:58887"/>
    </ligand>
</feature>